<proteinExistence type="predicted"/>
<dbReference type="Proteomes" id="UP000789901">
    <property type="component" value="Unassembled WGS sequence"/>
</dbReference>
<dbReference type="EMBL" id="CAJVQB010053139">
    <property type="protein sequence ID" value="CAG8836237.1"/>
    <property type="molecule type" value="Genomic_DNA"/>
</dbReference>
<keyword evidence="2" id="KW-1185">Reference proteome</keyword>
<protein>
    <submittedName>
        <fullName evidence="1">30853_t:CDS:1</fullName>
    </submittedName>
</protein>
<feature type="non-terminal residue" evidence="1">
    <location>
        <position position="1"/>
    </location>
</feature>
<name>A0ABN7WN43_GIGMA</name>
<evidence type="ECO:0000313" key="2">
    <source>
        <dbReference type="Proteomes" id="UP000789901"/>
    </source>
</evidence>
<accession>A0ABN7WN43</accession>
<gene>
    <name evidence="1" type="ORF">GMARGA_LOCUS32938</name>
</gene>
<comment type="caution">
    <text evidence="1">The sequence shown here is derived from an EMBL/GenBank/DDBJ whole genome shotgun (WGS) entry which is preliminary data.</text>
</comment>
<organism evidence="1 2">
    <name type="scientific">Gigaspora margarita</name>
    <dbReference type="NCBI Taxonomy" id="4874"/>
    <lineage>
        <taxon>Eukaryota</taxon>
        <taxon>Fungi</taxon>
        <taxon>Fungi incertae sedis</taxon>
        <taxon>Mucoromycota</taxon>
        <taxon>Glomeromycotina</taxon>
        <taxon>Glomeromycetes</taxon>
        <taxon>Diversisporales</taxon>
        <taxon>Gigasporaceae</taxon>
        <taxon>Gigaspora</taxon>
    </lineage>
</organism>
<sequence>QLLSTCPTKYKPRIENIENTQIQQDTLDTINRLVTLWNQDLISQTHDLIITKDQFYMINRNDIPYQLPIEESLPPIEDILLPEDLLLLLRTQTR</sequence>
<evidence type="ECO:0000313" key="1">
    <source>
        <dbReference type="EMBL" id="CAG8836237.1"/>
    </source>
</evidence>
<reference evidence="1 2" key="1">
    <citation type="submission" date="2021-06" db="EMBL/GenBank/DDBJ databases">
        <authorList>
            <person name="Kallberg Y."/>
            <person name="Tangrot J."/>
            <person name="Rosling A."/>
        </authorList>
    </citation>
    <scope>NUCLEOTIDE SEQUENCE [LARGE SCALE GENOMIC DNA]</scope>
    <source>
        <strain evidence="1 2">120-4 pot B 10/14</strain>
    </source>
</reference>